<dbReference type="InterPro" id="IPR014271">
    <property type="entry name" value="CHP02922"/>
</dbReference>
<dbReference type="OrthoDB" id="6228741at2"/>
<keyword evidence="2" id="KW-1185">Reference proteome</keyword>
<dbReference type="AlphaFoldDB" id="A0A420E7E3"/>
<reference evidence="1 2" key="1">
    <citation type="submission" date="2018-09" db="EMBL/GenBank/DDBJ databases">
        <authorList>
            <person name="Wang Z."/>
        </authorList>
    </citation>
    <scope>NUCLEOTIDE SEQUENCE [LARGE SCALE GENOMIC DNA]</scope>
    <source>
        <strain evidence="1 2">ALS 81</strain>
    </source>
</reference>
<accession>A0A420E7E3</accession>
<protein>
    <submittedName>
        <fullName evidence="1">DUF2375 domain-containing protein</fullName>
    </submittedName>
</protein>
<gene>
    <name evidence="1" type="ORF">DBZ36_17470</name>
</gene>
<name>A0A420E7E3_9ALTE</name>
<dbReference type="Pfam" id="PF09558">
    <property type="entry name" value="DUF2375"/>
    <property type="match status" value="1"/>
</dbReference>
<dbReference type="RefSeq" id="WP_120356253.1">
    <property type="nucleotide sequence ID" value="NZ_RAQO01000009.1"/>
</dbReference>
<comment type="caution">
    <text evidence="1">The sequence shown here is derived from an EMBL/GenBank/DDBJ whole genome shotgun (WGS) entry which is preliminary data.</text>
</comment>
<dbReference type="Proteomes" id="UP000286482">
    <property type="component" value="Unassembled WGS sequence"/>
</dbReference>
<evidence type="ECO:0000313" key="2">
    <source>
        <dbReference type="Proteomes" id="UP000286482"/>
    </source>
</evidence>
<evidence type="ECO:0000313" key="1">
    <source>
        <dbReference type="EMBL" id="RKF14442.1"/>
    </source>
</evidence>
<organism evidence="1 2">
    <name type="scientific">Alginatibacterium sediminis</name>
    <dbReference type="NCBI Taxonomy" id="2164068"/>
    <lineage>
        <taxon>Bacteria</taxon>
        <taxon>Pseudomonadati</taxon>
        <taxon>Pseudomonadota</taxon>
        <taxon>Gammaproteobacteria</taxon>
        <taxon>Alteromonadales</taxon>
        <taxon>Alteromonadaceae</taxon>
        <taxon>Alginatibacterium</taxon>
    </lineage>
</organism>
<proteinExistence type="predicted"/>
<dbReference type="EMBL" id="RAQO01000009">
    <property type="protein sequence ID" value="RKF14442.1"/>
    <property type="molecule type" value="Genomic_DNA"/>
</dbReference>
<sequence>MDITVLYYDKKNPLELQSMHMEAADQQSGGRLVIDPQRKQDKIILAILEGEVSVLNALGQRIIP</sequence>